<keyword evidence="2" id="KW-1003">Cell membrane</keyword>
<feature type="transmembrane region" description="Helical" evidence="6">
    <location>
        <begin position="234"/>
        <end position="253"/>
    </location>
</feature>
<organism evidence="7 8">
    <name type="scientific">Terasakiella brassicae</name>
    <dbReference type="NCBI Taxonomy" id="1634917"/>
    <lineage>
        <taxon>Bacteria</taxon>
        <taxon>Pseudomonadati</taxon>
        <taxon>Pseudomonadota</taxon>
        <taxon>Alphaproteobacteria</taxon>
        <taxon>Rhodospirillales</taxon>
        <taxon>Terasakiellaceae</taxon>
        <taxon>Terasakiella</taxon>
    </lineage>
</organism>
<dbReference type="GO" id="GO:0005886">
    <property type="term" value="C:plasma membrane"/>
    <property type="evidence" value="ECO:0007669"/>
    <property type="project" value="UniProtKB-SubCell"/>
</dbReference>
<dbReference type="PANTHER" id="PTHR30482:SF10">
    <property type="entry name" value="HIGH-AFFINITY BRANCHED-CHAIN AMINO ACID TRANSPORT PROTEIN BRAE"/>
    <property type="match status" value="1"/>
</dbReference>
<evidence type="ECO:0000256" key="6">
    <source>
        <dbReference type="SAM" id="Phobius"/>
    </source>
</evidence>
<evidence type="ECO:0000313" key="8">
    <source>
        <dbReference type="Proteomes" id="UP000632498"/>
    </source>
</evidence>
<dbReference type="InterPro" id="IPR043428">
    <property type="entry name" value="LivM-like"/>
</dbReference>
<comment type="subcellular location">
    <subcellularLocation>
        <location evidence="1">Cell membrane</location>
        <topology evidence="1">Multi-pass membrane protein</topology>
    </subcellularLocation>
</comment>
<dbReference type="AlphaFoldDB" id="A0A917BVR3"/>
<evidence type="ECO:0000256" key="5">
    <source>
        <dbReference type="ARBA" id="ARBA00023136"/>
    </source>
</evidence>
<feature type="transmembrane region" description="Helical" evidence="6">
    <location>
        <begin position="27"/>
        <end position="47"/>
    </location>
</feature>
<name>A0A917BVR3_9PROT</name>
<dbReference type="CDD" id="cd06581">
    <property type="entry name" value="TM_PBP1_LivM_like"/>
    <property type="match status" value="1"/>
</dbReference>
<sequence length="324" mass="34223">MNIKISALMLGVMYLGVPFFLGDNDYLIGLVASALIIAGVAVAWALLGNLGGMVSFGHAAFFGVGAYTSAVLTMDYGVPVFVALVVGGVGASLSSIFMMPALRLRGPYFALAILAYAEIFKILATEATGLTGGAGGLLSIPSLPVFAGVDFGTKLGGYIVILNIVTLMLITYYFIRRSSYGLALKAMHDSELATRIVGVPATYLKVVMLLVSAFMTGAVGAFNAHYINFLEPDYAFSGTWTVFPIVAAIFGGYRTLSGPVLGALFIYLVDQLVFKNLIPQGHQLILGVMLAGMIILSPSGLLPVITNLFTRKKADNKRGEAQHA</sequence>
<gene>
    <name evidence="7" type="ORF">GCM10011332_09860</name>
</gene>
<feature type="transmembrane region" description="Helical" evidence="6">
    <location>
        <begin position="196"/>
        <end position="222"/>
    </location>
</feature>
<accession>A0A917BVR3</accession>
<evidence type="ECO:0000256" key="4">
    <source>
        <dbReference type="ARBA" id="ARBA00022989"/>
    </source>
</evidence>
<feature type="transmembrane region" description="Helical" evidence="6">
    <location>
        <begin position="284"/>
        <end position="309"/>
    </location>
</feature>
<dbReference type="Pfam" id="PF02653">
    <property type="entry name" value="BPD_transp_2"/>
    <property type="match status" value="1"/>
</dbReference>
<keyword evidence="8" id="KW-1185">Reference proteome</keyword>
<feature type="transmembrane region" description="Helical" evidence="6">
    <location>
        <begin position="260"/>
        <end position="278"/>
    </location>
</feature>
<dbReference type="GO" id="GO:0015658">
    <property type="term" value="F:branched-chain amino acid transmembrane transporter activity"/>
    <property type="evidence" value="ECO:0007669"/>
    <property type="project" value="InterPro"/>
</dbReference>
<keyword evidence="3 6" id="KW-0812">Transmembrane</keyword>
<keyword evidence="5 6" id="KW-0472">Membrane</keyword>
<keyword evidence="4 6" id="KW-1133">Transmembrane helix</keyword>
<feature type="transmembrane region" description="Helical" evidence="6">
    <location>
        <begin position="155"/>
        <end position="175"/>
    </location>
</feature>
<dbReference type="EMBL" id="BMHV01000005">
    <property type="protein sequence ID" value="GGF58302.1"/>
    <property type="molecule type" value="Genomic_DNA"/>
</dbReference>
<evidence type="ECO:0000256" key="1">
    <source>
        <dbReference type="ARBA" id="ARBA00004651"/>
    </source>
</evidence>
<feature type="transmembrane region" description="Helical" evidence="6">
    <location>
        <begin position="54"/>
        <end position="74"/>
    </location>
</feature>
<feature type="transmembrane region" description="Helical" evidence="6">
    <location>
        <begin position="80"/>
        <end position="102"/>
    </location>
</feature>
<dbReference type="RefSeq" id="WP_188662289.1">
    <property type="nucleotide sequence ID" value="NZ_BMHV01000005.1"/>
</dbReference>
<dbReference type="PANTHER" id="PTHR30482">
    <property type="entry name" value="HIGH-AFFINITY BRANCHED-CHAIN AMINO ACID TRANSPORT SYSTEM PERMEASE"/>
    <property type="match status" value="1"/>
</dbReference>
<proteinExistence type="predicted"/>
<evidence type="ECO:0000313" key="7">
    <source>
        <dbReference type="EMBL" id="GGF58302.1"/>
    </source>
</evidence>
<dbReference type="Proteomes" id="UP000632498">
    <property type="component" value="Unassembled WGS sequence"/>
</dbReference>
<dbReference type="InterPro" id="IPR001851">
    <property type="entry name" value="ABC_transp_permease"/>
</dbReference>
<feature type="transmembrane region" description="Helical" evidence="6">
    <location>
        <begin position="5"/>
        <end position="21"/>
    </location>
</feature>
<reference evidence="7" key="1">
    <citation type="journal article" date="2014" name="Int. J. Syst. Evol. Microbiol.">
        <title>Complete genome sequence of Corynebacterium casei LMG S-19264T (=DSM 44701T), isolated from a smear-ripened cheese.</title>
        <authorList>
            <consortium name="US DOE Joint Genome Institute (JGI-PGF)"/>
            <person name="Walter F."/>
            <person name="Albersmeier A."/>
            <person name="Kalinowski J."/>
            <person name="Ruckert C."/>
        </authorList>
    </citation>
    <scope>NUCLEOTIDE SEQUENCE</scope>
    <source>
        <strain evidence="7">CGMCC 1.15254</strain>
    </source>
</reference>
<evidence type="ECO:0000256" key="3">
    <source>
        <dbReference type="ARBA" id="ARBA00022692"/>
    </source>
</evidence>
<evidence type="ECO:0000256" key="2">
    <source>
        <dbReference type="ARBA" id="ARBA00022475"/>
    </source>
</evidence>
<feature type="transmembrane region" description="Helical" evidence="6">
    <location>
        <begin position="109"/>
        <end position="135"/>
    </location>
</feature>
<protein>
    <submittedName>
        <fullName evidence="7">Branched-chain amino acid ABC transporter permease</fullName>
    </submittedName>
</protein>
<comment type="caution">
    <text evidence="7">The sequence shown here is derived from an EMBL/GenBank/DDBJ whole genome shotgun (WGS) entry which is preliminary data.</text>
</comment>
<reference evidence="7" key="2">
    <citation type="submission" date="2020-09" db="EMBL/GenBank/DDBJ databases">
        <authorList>
            <person name="Sun Q."/>
            <person name="Zhou Y."/>
        </authorList>
    </citation>
    <scope>NUCLEOTIDE SEQUENCE</scope>
    <source>
        <strain evidence="7">CGMCC 1.15254</strain>
    </source>
</reference>